<protein>
    <submittedName>
        <fullName evidence="1">Uncharacterized protein</fullName>
    </submittedName>
</protein>
<evidence type="ECO:0000313" key="1">
    <source>
        <dbReference type="EMBL" id="ATZ18775.1"/>
    </source>
</evidence>
<name>A0A2K8NY68_9MOLU</name>
<organism evidence="1 2">
    <name type="scientific">Williamsoniiplasma somnilux</name>
    <dbReference type="NCBI Taxonomy" id="215578"/>
    <lineage>
        <taxon>Bacteria</taxon>
        <taxon>Bacillati</taxon>
        <taxon>Mycoplasmatota</taxon>
        <taxon>Mollicutes</taxon>
        <taxon>Entomoplasmatales</taxon>
        <taxon>Williamsoniiplasma</taxon>
    </lineage>
</organism>
<proteinExistence type="predicted"/>
<dbReference type="Proteomes" id="UP000232230">
    <property type="component" value="Chromosome"/>
</dbReference>
<dbReference type="AlphaFoldDB" id="A0A2K8NY68"/>
<keyword evidence="2" id="KW-1185">Reference proteome</keyword>
<dbReference type="KEGG" id="esx:ESOMN_v1c03930"/>
<sequence>MTLGNELIKEELEVNFFEPALGLIITNLEFLEDELNQESKNVKFISKFIDNLNELDDYDDFDNLVKKFEIIENEIIDVIKQTRDADKYMLLDNFFTAKTLLNEMISQGSFMDKALSFEEQENISEIELIKEMKKFVISQANIWYQNLDNKDQNDFNISNEFAKVLNILIKEKDFVDFKEANDMLVQLFVLDNKITLNNFAYIEEIFAKLIKTKALITLIDFWEQGETD</sequence>
<dbReference type="RefSeq" id="WP_024863298.1">
    <property type="nucleotide sequence ID" value="NZ_CP024965.1"/>
</dbReference>
<evidence type="ECO:0000313" key="2">
    <source>
        <dbReference type="Proteomes" id="UP000232230"/>
    </source>
</evidence>
<accession>A0A2K8NY68</accession>
<dbReference type="EMBL" id="CP024965">
    <property type="protein sequence ID" value="ATZ18775.1"/>
    <property type="molecule type" value="Genomic_DNA"/>
</dbReference>
<gene>
    <name evidence="1" type="ORF">ESOMN_v1c03930</name>
</gene>
<reference evidence="1 2" key="1">
    <citation type="submission" date="2017-11" db="EMBL/GenBank/DDBJ databases">
        <title>Genome sequence of Entomoplasma somnilux PYAN-1 (ATCC 49194).</title>
        <authorList>
            <person name="Lo W.-S."/>
            <person name="Gasparich G.E."/>
            <person name="Kuo C.-H."/>
        </authorList>
    </citation>
    <scope>NUCLEOTIDE SEQUENCE [LARGE SCALE GENOMIC DNA]</scope>
    <source>
        <strain evidence="1 2">PYAN-1</strain>
    </source>
</reference>